<proteinExistence type="predicted"/>
<evidence type="ECO:0000313" key="1">
    <source>
        <dbReference type="EMBL" id="MCK9792708.1"/>
    </source>
</evidence>
<evidence type="ECO:0000313" key="2">
    <source>
        <dbReference type="Proteomes" id="UP001651050"/>
    </source>
</evidence>
<dbReference type="RefSeq" id="WP_416342560.1">
    <property type="nucleotide sequence ID" value="NZ_JALQCY010000001.1"/>
</dbReference>
<reference evidence="1 2" key="1">
    <citation type="submission" date="2022-02" db="EMBL/GenBank/DDBJ databases">
        <title>The car tank lid bacteriome: a reservoir of bacteria with potential in bioremediation of fuel.</title>
        <authorList>
            <person name="Vidal-Verdu A."/>
            <person name="Gomez-Martinez D."/>
            <person name="Latorre-Perez A."/>
            <person name="Pereto J."/>
            <person name="Porcar M."/>
        </authorList>
    </citation>
    <scope>NUCLEOTIDE SEQUENCE [LARGE SCALE GENOMIC DNA]</scope>
    <source>
        <strain evidence="1 2">4D.3</strain>
    </source>
</reference>
<accession>A0ABT0IZQ6</accession>
<name>A0ABT0IZQ6_9MICO</name>
<protein>
    <submittedName>
        <fullName evidence="1">Uncharacterized protein</fullName>
    </submittedName>
</protein>
<keyword evidence="2" id="KW-1185">Reference proteome</keyword>
<gene>
    <name evidence="1" type="ORF">M1843_02980</name>
</gene>
<organism evidence="1 2">
    <name type="scientific">Isoptericola peretonis</name>
    <dbReference type="NCBI Taxonomy" id="2918523"/>
    <lineage>
        <taxon>Bacteria</taxon>
        <taxon>Bacillati</taxon>
        <taxon>Actinomycetota</taxon>
        <taxon>Actinomycetes</taxon>
        <taxon>Micrococcales</taxon>
        <taxon>Promicromonosporaceae</taxon>
        <taxon>Isoptericola</taxon>
    </lineage>
</organism>
<dbReference type="Proteomes" id="UP001651050">
    <property type="component" value="Unassembled WGS sequence"/>
</dbReference>
<dbReference type="EMBL" id="JALQCY010000001">
    <property type="protein sequence ID" value="MCK9792708.1"/>
    <property type="molecule type" value="Genomic_DNA"/>
</dbReference>
<sequence>MSVRETEDDVVDPADVAHEIFVYDAETVRRDAQRIGGRPAPSPLTYVPELVEFTD</sequence>
<comment type="caution">
    <text evidence="1">The sequence shown here is derived from an EMBL/GenBank/DDBJ whole genome shotgun (WGS) entry which is preliminary data.</text>
</comment>